<evidence type="ECO:0000256" key="2">
    <source>
        <dbReference type="ARBA" id="ARBA00022604"/>
    </source>
</evidence>
<dbReference type="Pfam" id="PF07525">
    <property type="entry name" value="SOCS_box"/>
    <property type="match status" value="1"/>
</dbReference>
<dbReference type="InterPro" id="IPR000980">
    <property type="entry name" value="SH2"/>
</dbReference>
<dbReference type="GO" id="GO:0046854">
    <property type="term" value="P:phosphatidylinositol phosphate biosynthetic process"/>
    <property type="evidence" value="ECO:0007669"/>
    <property type="project" value="TreeGrafter"/>
</dbReference>
<dbReference type="SMART" id="SM00252">
    <property type="entry name" value="SH2"/>
    <property type="match status" value="1"/>
</dbReference>
<evidence type="ECO:0000313" key="10">
    <source>
        <dbReference type="EMBL" id="LAC22060.1"/>
    </source>
</evidence>
<evidence type="ECO:0000256" key="7">
    <source>
        <dbReference type="SAM" id="MobiDB-lite"/>
    </source>
</evidence>
<dbReference type="GO" id="GO:0046935">
    <property type="term" value="F:1-phosphatidylinositol-3-kinase regulator activity"/>
    <property type="evidence" value="ECO:0007669"/>
    <property type="project" value="TreeGrafter"/>
</dbReference>
<sequence>MGGSESDGIIKPPKSYSDGMEENCENRCAADELRAAMSISEPITGNCVLATYGRNYHRPPPAAAASAAFLASAAASTSAAAVARDRSSFQGQVSAAAARDRSSFSPEHKTCNNALMSVQSSASALPRNLSDHGSSNSRNFNSSSGAIDSLNASCSMLSSLYKTLGNSASIDPYDVKCKGYSNKSMKMKSFDATIGTSGLSISHTAGPNTEYTMMVNGSNKSDSDRIQEYIPEQCTALSKECCSNVGAMSLLHSDSSSSSSECNFHINTSDLNRCSGTHHSGCQDISVNHHSTSGGSTLPPPRAFACHTDDSDDALNRALLGCALNKVKPLDHNRNSNSNITHSCYRAEPSHSISTPRYAANGCPHSYMYSNHAAFHDCQPSQLHKSAFVVTSAANCNISLKHLNQVNTILFNNSSGNESSASHTSASNLGLKTMNNSVCHNVNTSSCCCTSRQNSNEGSLSGTDCSNVFPQPNMCSHLRMCHQSRINPELGTFNSSCQLHSCNCLTSSAQNSTDSVLANHMSSIDVHHPLHLSNLHSMMPAINGSNSSEMEGFRSASHLTSASTVNAAQSSCCSDRKYNRANEINPHTGDSQSTTNGNHSVGCSQQHQHVSAFAHPNMNSSELEATASCPVVDAPYVCEASSHSNDIYGRGKFSSSSTSSIYGTTSARHDTQLLLRSNHCNGCGGTSNSRCIANPTQTCSFGSASQGCLQHSLPKLPLKQRFIPNCNSLNRNCSGSSAAGNLSGSVVSLNSASSNSSGCGHWCASCQVKLQSSDIEMSVHGNSTNKNSNECPEQSIIACRNSRSVPSLSLAIENSSHAGSSTSVEPNELSIPRRSLLNRMMQRLGKHKHKAPGRELFSSVTRKKKTSLSSSMACMSLANRTGGPFSTVSAIKESDGPNSSGELATFMSNSTSLVSGVNNETTNQSAATCITDSLSVAQPLQCRCSHSQTSDLNIVSINSCNLHSQQPLPSSVITSSDLAQAATVMVLSARNANRDDNEANIVNTDSSGVITAVKPEECVSSSGLPAVIHNSVVSRATPAVPFPWAYNSVLEIQVLLDRSLRLGMSGPSVLPQERLLQHLDRLNICDESGAPVQRTVHTQVDYIHCLVPDLLAITSCSFYWGKMDRYEAERLLENRPEGTFLLRDSAQEEYLFSVSFRRYERSLHARIEQSNHKFSFDSHDPGVFASDTVCGLIEHYKDPYCCMFFEPMLTNPLCRSFPFPLQHLCRAAICSISTYDGINKLMLPKVLRNYLKEYHYKQLVRVRRLDH</sequence>
<evidence type="ECO:0000259" key="9">
    <source>
        <dbReference type="PROSITE" id="PS50225"/>
    </source>
</evidence>
<dbReference type="InterPro" id="IPR001496">
    <property type="entry name" value="SOCS_box"/>
</dbReference>
<dbReference type="SUPFAM" id="SSF55550">
    <property type="entry name" value="SH2 domain"/>
    <property type="match status" value="1"/>
</dbReference>
<evidence type="ECO:0000256" key="5">
    <source>
        <dbReference type="ARBA" id="ARBA00022999"/>
    </source>
</evidence>
<dbReference type="PROSITE" id="PS50001">
    <property type="entry name" value="SH2"/>
    <property type="match status" value="1"/>
</dbReference>
<evidence type="ECO:0000256" key="6">
    <source>
        <dbReference type="PROSITE-ProRule" id="PRU00191"/>
    </source>
</evidence>
<dbReference type="InterPro" id="IPR036860">
    <property type="entry name" value="SH2_dom_sf"/>
</dbReference>
<organism evidence="10">
    <name type="scientific">Hirondellea gigas</name>
    <dbReference type="NCBI Taxonomy" id="1518452"/>
    <lineage>
        <taxon>Eukaryota</taxon>
        <taxon>Metazoa</taxon>
        <taxon>Ecdysozoa</taxon>
        <taxon>Arthropoda</taxon>
        <taxon>Crustacea</taxon>
        <taxon>Multicrustacea</taxon>
        <taxon>Malacostraca</taxon>
        <taxon>Eumalacostraca</taxon>
        <taxon>Peracarida</taxon>
        <taxon>Amphipoda</taxon>
        <taxon>Amphilochidea</taxon>
        <taxon>Lysianassida</taxon>
        <taxon>Lysianassidira</taxon>
        <taxon>Lysianassoidea</taxon>
        <taxon>Lysianassidae</taxon>
        <taxon>Hirondellea</taxon>
    </lineage>
</organism>
<evidence type="ECO:0000259" key="8">
    <source>
        <dbReference type="PROSITE" id="PS50001"/>
    </source>
</evidence>
<feature type="region of interest" description="Disordered" evidence="7">
    <location>
        <begin position="583"/>
        <end position="605"/>
    </location>
</feature>
<proteinExistence type="evidence at transcript level"/>
<dbReference type="SMART" id="SM00969">
    <property type="entry name" value="SOCS_box"/>
    <property type="match status" value="1"/>
</dbReference>
<feature type="compositionally biased region" description="Polar residues" evidence="7">
    <location>
        <begin position="588"/>
        <end position="605"/>
    </location>
</feature>
<keyword evidence="5 6" id="KW-0727">SH2 domain</keyword>
<comment type="pathway">
    <text evidence="1">Protein modification; protein ubiquitination.</text>
</comment>
<dbReference type="GO" id="GO:0035556">
    <property type="term" value="P:intracellular signal transduction"/>
    <property type="evidence" value="ECO:0007669"/>
    <property type="project" value="InterPro"/>
</dbReference>
<keyword evidence="4" id="KW-0833">Ubl conjugation pathway</keyword>
<dbReference type="SMART" id="SM00253">
    <property type="entry name" value="SOCS"/>
    <property type="match status" value="1"/>
</dbReference>
<name>A0A6A7FUV7_9CRUS</name>
<keyword evidence="3" id="KW-0734">Signal transduction inhibitor</keyword>
<accession>A0A6A7FUV7</accession>
<dbReference type="Gene3D" id="3.30.505.10">
    <property type="entry name" value="SH2 domain"/>
    <property type="match status" value="1"/>
</dbReference>
<dbReference type="GO" id="GO:0005942">
    <property type="term" value="C:phosphatidylinositol 3-kinase complex"/>
    <property type="evidence" value="ECO:0007669"/>
    <property type="project" value="TreeGrafter"/>
</dbReference>
<protein>
    <submittedName>
        <fullName evidence="10">Suppressor of cytokine signaling 5</fullName>
    </submittedName>
</protein>
<dbReference type="PANTHER" id="PTHR10155">
    <property type="entry name" value="PHOSPHATIDYLINOSITOL 3-KINASE REGULATORY SUBUNIT"/>
    <property type="match status" value="1"/>
</dbReference>
<evidence type="ECO:0000256" key="3">
    <source>
        <dbReference type="ARBA" id="ARBA00022700"/>
    </source>
</evidence>
<dbReference type="EMBL" id="IACT01002801">
    <property type="protein sequence ID" value="LAC22060.1"/>
    <property type="molecule type" value="mRNA"/>
</dbReference>
<feature type="domain" description="SH2" evidence="8">
    <location>
        <begin position="1118"/>
        <end position="1213"/>
    </location>
</feature>
<dbReference type="PROSITE" id="PS50225">
    <property type="entry name" value="SOCS"/>
    <property type="match status" value="1"/>
</dbReference>
<dbReference type="Pfam" id="PF00017">
    <property type="entry name" value="SH2"/>
    <property type="match status" value="1"/>
</dbReference>
<evidence type="ECO:0000256" key="1">
    <source>
        <dbReference type="ARBA" id="ARBA00004906"/>
    </source>
</evidence>
<feature type="domain" description="SOCS box" evidence="9">
    <location>
        <begin position="1208"/>
        <end position="1257"/>
    </location>
</feature>
<dbReference type="GO" id="GO:0009968">
    <property type="term" value="P:negative regulation of signal transduction"/>
    <property type="evidence" value="ECO:0007669"/>
    <property type="project" value="UniProtKB-KW"/>
</dbReference>
<evidence type="ECO:0000256" key="4">
    <source>
        <dbReference type="ARBA" id="ARBA00022786"/>
    </source>
</evidence>
<dbReference type="PANTHER" id="PTHR10155:SF0">
    <property type="entry name" value="SUPPRESSOR OF CYTOKINE SIGNALING AT 36E, ISOFORM D"/>
    <property type="match status" value="1"/>
</dbReference>
<feature type="region of interest" description="Disordered" evidence="7">
    <location>
        <begin position="1"/>
        <end position="21"/>
    </location>
</feature>
<dbReference type="SUPFAM" id="SSF158235">
    <property type="entry name" value="SOCS box-like"/>
    <property type="match status" value="1"/>
</dbReference>
<keyword evidence="2" id="KW-0341">Growth regulation</keyword>
<reference evidence="10" key="1">
    <citation type="submission" date="2017-11" db="EMBL/GenBank/DDBJ databases">
        <title>The sensing device of the deep-sea amphipod.</title>
        <authorList>
            <person name="Kobayashi H."/>
            <person name="Nagahama T."/>
            <person name="Arai W."/>
            <person name="Sasagawa Y."/>
            <person name="Umeda M."/>
            <person name="Hayashi T."/>
            <person name="Nikaido I."/>
            <person name="Watanabe H."/>
            <person name="Oguri K."/>
            <person name="Kitazato H."/>
            <person name="Fujioka K."/>
            <person name="Kido Y."/>
            <person name="Takami H."/>
        </authorList>
    </citation>
    <scope>NUCLEOTIDE SEQUENCE</scope>
    <source>
        <tissue evidence="10">Whole body</tissue>
    </source>
</reference>
<dbReference type="AlphaFoldDB" id="A0A6A7FUV7"/>
<dbReference type="InterPro" id="IPR036036">
    <property type="entry name" value="SOCS_box-like_dom_sf"/>
</dbReference>
<dbReference type="FunFam" id="3.30.505.10:FF:000028">
    <property type="entry name" value="Suppressor of cytokine signaling 5"/>
    <property type="match status" value="1"/>
</dbReference>